<dbReference type="PANTHER" id="PTHR42760:SF133">
    <property type="entry name" value="3-OXOACYL-[ACYL-CARRIER-PROTEIN] REDUCTASE"/>
    <property type="match status" value="1"/>
</dbReference>
<keyword evidence="4" id="KW-1185">Reference proteome</keyword>
<evidence type="ECO:0000256" key="1">
    <source>
        <dbReference type="ARBA" id="ARBA00006484"/>
    </source>
</evidence>
<gene>
    <name evidence="3" type="ORF">I4J41_10520</name>
</gene>
<keyword evidence="2" id="KW-0560">Oxidoreductase</keyword>
<dbReference type="RefSeq" id="WP_088267941.1">
    <property type="nucleotide sequence ID" value="NZ_CBCSFR010000045.1"/>
</dbReference>
<dbReference type="Gene3D" id="3.40.50.720">
    <property type="entry name" value="NAD(P)-binding Rossmann-like Domain"/>
    <property type="match status" value="2"/>
</dbReference>
<accession>A0ABS0LFC4</accession>
<comment type="similarity">
    <text evidence="1">Belongs to the short-chain dehydrogenases/reductases (SDR) family.</text>
</comment>
<proteinExistence type="inferred from homology"/>
<protein>
    <submittedName>
        <fullName evidence="3">SDR family oxidoreductase</fullName>
    </submittedName>
</protein>
<dbReference type="InterPro" id="IPR036291">
    <property type="entry name" value="NAD(P)-bd_dom_sf"/>
</dbReference>
<dbReference type="Pfam" id="PF13561">
    <property type="entry name" value="adh_short_C2"/>
    <property type="match status" value="2"/>
</dbReference>
<name>A0ABS0LFC4_9CORY</name>
<evidence type="ECO:0000313" key="4">
    <source>
        <dbReference type="Proteomes" id="UP000615580"/>
    </source>
</evidence>
<dbReference type="EMBL" id="JADQUG010000052">
    <property type="protein sequence ID" value="MBG9354988.1"/>
    <property type="molecule type" value="Genomic_DNA"/>
</dbReference>
<sequence>MTVSVPAEVVVHGATQTATNFVRRAVTLAGARPIDRVTDQARAVCLAVINNPALGAQPVPVAELRYEFEAAAERLLAQGTGRFLLVSDTGPGSRRGTRPVADIASLHAWWEDFTVAAARRGISTAHLQIGYSPEAGHRLDPMNEQHVLRYQPLRRPVTAEDVASSIQLFLSDDGGYVVGETLHIDGGAHLGYFPALRGDGIPRFTPRTTPQTAAPGSLEGRLVLVTGASSGIGRATAYELAARGAGVILAARRTELLDTVAHEIVKSGQPAWTLRADLSDPDDAASLPDRAWAAAGSPVHHLAYSAGQLGLASPEDERTRQTTLQVNFLSSATVTERMVTRWIAGGIAGSSVSVSSVSATTVPVALLENYGPSKAATTQHLRALAISVGRYGIRTNSVCPGIIQTDMGNVAEEAHRRGWLSRIPLGRVGRPEEVAAAVGFLLAPGADMITGSALRIDGGFGMGWTADLEEARKICCVEHS</sequence>
<comment type="caution">
    <text evidence="3">The sequence shown here is derived from an EMBL/GenBank/DDBJ whole genome shotgun (WGS) entry which is preliminary data.</text>
</comment>
<dbReference type="CDD" id="cd05233">
    <property type="entry name" value="SDR_c"/>
    <property type="match status" value="1"/>
</dbReference>
<reference evidence="3 4" key="1">
    <citation type="journal article" date="2020" name="J. Clin. Microbiol.">
        <title>Assessing the Genetic Diversity of Austrian Corynebacterium diphtheriae Clinical Isolates, 2011-2019.</title>
        <authorList>
            <person name="Schaeffer J."/>
            <person name="Huhulescu S."/>
            <person name="Stoeger A."/>
            <person name="Allerberger F."/>
            <person name="Ruppitsch W."/>
        </authorList>
    </citation>
    <scope>NUCLEOTIDE SEQUENCE [LARGE SCALE GENOMIC DNA]</scope>
    <source>
        <strain evidence="3 4">04-17</strain>
    </source>
</reference>
<dbReference type="SUPFAM" id="SSF51735">
    <property type="entry name" value="NAD(P)-binding Rossmann-fold domains"/>
    <property type="match status" value="2"/>
</dbReference>
<evidence type="ECO:0000313" key="3">
    <source>
        <dbReference type="EMBL" id="MBG9354988.1"/>
    </source>
</evidence>
<dbReference type="Proteomes" id="UP000615580">
    <property type="component" value="Unassembled WGS sequence"/>
</dbReference>
<dbReference type="PANTHER" id="PTHR42760">
    <property type="entry name" value="SHORT-CHAIN DEHYDROGENASES/REDUCTASES FAMILY MEMBER"/>
    <property type="match status" value="1"/>
</dbReference>
<dbReference type="PRINTS" id="PR00081">
    <property type="entry name" value="GDHRDH"/>
</dbReference>
<dbReference type="InterPro" id="IPR002347">
    <property type="entry name" value="SDR_fam"/>
</dbReference>
<evidence type="ECO:0000256" key="2">
    <source>
        <dbReference type="ARBA" id="ARBA00023002"/>
    </source>
</evidence>
<organism evidence="3 4">
    <name type="scientific">Corynebacterium belfantii</name>
    <dbReference type="NCBI Taxonomy" id="2014537"/>
    <lineage>
        <taxon>Bacteria</taxon>
        <taxon>Bacillati</taxon>
        <taxon>Actinomycetota</taxon>
        <taxon>Actinomycetes</taxon>
        <taxon>Mycobacteriales</taxon>
        <taxon>Corynebacteriaceae</taxon>
        <taxon>Corynebacterium</taxon>
    </lineage>
</organism>